<dbReference type="PANTHER" id="PTHR43201">
    <property type="entry name" value="ACYL-COA SYNTHETASE"/>
    <property type="match status" value="1"/>
</dbReference>
<comment type="similarity">
    <text evidence="1">Belongs to the ATP-dependent AMP-binding enzyme family.</text>
</comment>
<comment type="caution">
    <text evidence="4">The sequence shown here is derived from an EMBL/GenBank/DDBJ whole genome shotgun (WGS) entry which is preliminary data.</text>
</comment>
<dbReference type="PANTHER" id="PTHR43201:SF5">
    <property type="entry name" value="MEDIUM-CHAIN ACYL-COA LIGASE ACSF2, MITOCHONDRIAL"/>
    <property type="match status" value="1"/>
</dbReference>
<dbReference type="InterPro" id="IPR000873">
    <property type="entry name" value="AMP-dep_synth/lig_dom"/>
</dbReference>
<reference evidence="4" key="1">
    <citation type="journal article" date="2014" name="Int. J. Syst. Evol. Microbiol.">
        <title>Complete genome sequence of Corynebacterium casei LMG S-19264T (=DSM 44701T), isolated from a smear-ripened cheese.</title>
        <authorList>
            <consortium name="US DOE Joint Genome Institute (JGI-PGF)"/>
            <person name="Walter F."/>
            <person name="Albersmeier A."/>
            <person name="Kalinowski J."/>
            <person name="Ruckert C."/>
        </authorList>
    </citation>
    <scope>NUCLEOTIDE SEQUENCE</scope>
    <source>
        <strain evidence="4">JCM 4637</strain>
    </source>
</reference>
<evidence type="ECO:0000256" key="2">
    <source>
        <dbReference type="ARBA" id="ARBA00022598"/>
    </source>
</evidence>
<protein>
    <submittedName>
        <fullName evidence="4">Coronafacic acid synthetase</fullName>
    </submittedName>
</protein>
<name>A0A918X9B7_9ACTN</name>
<dbReference type="GO" id="GO:0031956">
    <property type="term" value="F:medium-chain fatty acid-CoA ligase activity"/>
    <property type="evidence" value="ECO:0007669"/>
    <property type="project" value="TreeGrafter"/>
</dbReference>
<evidence type="ECO:0000256" key="1">
    <source>
        <dbReference type="ARBA" id="ARBA00006432"/>
    </source>
</evidence>
<dbReference type="AlphaFoldDB" id="A0A918X9B7"/>
<dbReference type="Pfam" id="PF00501">
    <property type="entry name" value="AMP-binding"/>
    <property type="match status" value="1"/>
</dbReference>
<dbReference type="InterPro" id="IPR042099">
    <property type="entry name" value="ANL_N_sf"/>
</dbReference>
<keyword evidence="2" id="KW-0436">Ligase</keyword>
<gene>
    <name evidence="4" type="primary">cfa5</name>
    <name evidence="4" type="ORF">GCM10010334_82870</name>
</gene>
<dbReference type="GO" id="GO:0006631">
    <property type="term" value="P:fatty acid metabolic process"/>
    <property type="evidence" value="ECO:0007669"/>
    <property type="project" value="TreeGrafter"/>
</dbReference>
<proteinExistence type="inferred from homology"/>
<organism evidence="4 5">
    <name type="scientific">Streptomyces finlayi</name>
    <dbReference type="NCBI Taxonomy" id="67296"/>
    <lineage>
        <taxon>Bacteria</taxon>
        <taxon>Bacillati</taxon>
        <taxon>Actinomycetota</taxon>
        <taxon>Actinomycetes</taxon>
        <taxon>Kitasatosporales</taxon>
        <taxon>Streptomycetaceae</taxon>
        <taxon>Streptomyces</taxon>
    </lineage>
</organism>
<dbReference type="Gene3D" id="3.40.50.12780">
    <property type="entry name" value="N-terminal domain of ligase-like"/>
    <property type="match status" value="1"/>
</dbReference>
<evidence type="ECO:0000313" key="5">
    <source>
        <dbReference type="Proteomes" id="UP000638353"/>
    </source>
</evidence>
<accession>A0A918X9B7</accession>
<dbReference type="Proteomes" id="UP000638353">
    <property type="component" value="Unassembled WGS sequence"/>
</dbReference>
<sequence>MHMPAAATRPLTAAHAARYLATRVTSTMRTGSVPVTYESAHEALEQSKLPAGSVVVISVSSPTAQLNLFWAAHHLDLVPVLIPRSTARHRIRETANALGAAALVTLIPGAAPLQGSPLAVTRWHPASPQRHHRGTVILMTSGTSGPPSGCLHHIDSLYANARLHARAIGLRSTDTMLINLPLHYSFTLVSQALAAMACDTQLVLSEQAFTPEGYRSTLQRHHVTVSSLLPTLARSLLYDDGRLPGSLRTLTVGGDALEAVHVRELLRRHPQGELYLTYGLTEAGPRVATLAAHQEPSERHTSAGKPLPGITTRIGGTAGPGIRQGAGELIVTTPTAILRRIGEPTGRCPGQVAPNTVATGDIFETDGEGYLYFRGRQSDFLRLNGEEISLRWVREVVGSLPGVLHVRAETFSTSPARAAVPVRHYRLHVRAVEATYELRAQIERRLREVLMRTECPRELVLTD</sequence>
<feature type="domain" description="AMP-dependent synthetase/ligase" evidence="3">
    <location>
        <begin position="89"/>
        <end position="335"/>
    </location>
</feature>
<evidence type="ECO:0000259" key="3">
    <source>
        <dbReference type="Pfam" id="PF00501"/>
    </source>
</evidence>
<reference evidence="4" key="2">
    <citation type="submission" date="2020-09" db="EMBL/GenBank/DDBJ databases">
        <authorList>
            <person name="Sun Q."/>
            <person name="Ohkuma M."/>
        </authorList>
    </citation>
    <scope>NUCLEOTIDE SEQUENCE</scope>
    <source>
        <strain evidence="4">JCM 4637</strain>
    </source>
</reference>
<dbReference type="EMBL" id="BMVC01000034">
    <property type="protein sequence ID" value="GHD19334.1"/>
    <property type="molecule type" value="Genomic_DNA"/>
</dbReference>
<dbReference type="SUPFAM" id="SSF56801">
    <property type="entry name" value="Acetyl-CoA synthetase-like"/>
    <property type="match status" value="1"/>
</dbReference>
<evidence type="ECO:0000313" key="4">
    <source>
        <dbReference type="EMBL" id="GHD19334.1"/>
    </source>
</evidence>